<dbReference type="SUPFAM" id="SSF75304">
    <property type="entry name" value="Amidase signature (AS) enzymes"/>
    <property type="match status" value="1"/>
</dbReference>
<comment type="function">
    <text evidence="7">Allows the formation of correctly charged Asn-tRNA(Asn) or Gln-tRNA(Gln) through the transamidation of misacylated Asp-tRNA(Asn) or Glu-tRNA(Gln) in organisms which lack either or both of asparaginyl-tRNA or glutaminyl-tRNA synthetases. The reaction takes place in the presence of glutamine and ATP through an activated phospho-Asp-tRNA(Asn) or phospho-Glu-tRNA(Gln).</text>
</comment>
<dbReference type="FunFam" id="1.10.150.380:FF:000001">
    <property type="entry name" value="Aspartyl/glutamyl-tRNA(Asn/Gln) amidotransferase subunit B"/>
    <property type="match status" value="1"/>
</dbReference>
<dbReference type="SUPFAM" id="SSF89095">
    <property type="entry name" value="GatB/YqeY motif"/>
    <property type="match status" value="1"/>
</dbReference>
<keyword evidence="6" id="KW-0648">Protein biosynthesis</keyword>
<comment type="subunit">
    <text evidence="2">Heterotrimer of A, B and C subunits.</text>
</comment>
<dbReference type="InterPro" id="IPR018027">
    <property type="entry name" value="Asn/Gln_amidotransferase"/>
</dbReference>
<dbReference type="InterPro" id="IPR017958">
    <property type="entry name" value="Gln-tRNA_amidoTrfase_suB_CS"/>
</dbReference>
<evidence type="ECO:0000313" key="12">
    <source>
        <dbReference type="Proteomes" id="UP000038045"/>
    </source>
</evidence>
<keyword evidence="4" id="KW-0547">Nucleotide-binding</keyword>
<dbReference type="AlphaFoldDB" id="A0A0N4ZZL2"/>
<proteinExistence type="inferred from homology"/>
<keyword evidence="3" id="KW-0436">Ligase</keyword>
<dbReference type="Gene3D" id="3.90.1300.10">
    <property type="entry name" value="Amidase signature (AS) domain"/>
    <property type="match status" value="2"/>
</dbReference>
<feature type="domain" description="Asn/Gln amidotransferase" evidence="11">
    <location>
        <begin position="510"/>
        <end position="606"/>
    </location>
</feature>
<dbReference type="InterPro" id="IPR017959">
    <property type="entry name" value="Asn/Gln-tRNA_amidoTrfase_suB/E"/>
</dbReference>
<dbReference type="GO" id="GO:0006412">
    <property type="term" value="P:translation"/>
    <property type="evidence" value="ECO:0007669"/>
    <property type="project" value="UniProtKB-KW"/>
</dbReference>
<dbReference type="InterPro" id="IPR036928">
    <property type="entry name" value="AS_sf"/>
</dbReference>
<keyword evidence="12" id="KW-1185">Reference proteome</keyword>
<dbReference type="Gene3D" id="1.10.150.380">
    <property type="entry name" value="GatB domain, N-terminal subdomain"/>
    <property type="match status" value="1"/>
</dbReference>
<dbReference type="InterPro" id="IPR006075">
    <property type="entry name" value="Asn/Gln-tRNA_Trfase_suB/E_cat"/>
</dbReference>
<dbReference type="WBParaSite" id="PTRK_0001441600.1">
    <property type="protein sequence ID" value="PTRK_0001441600.1"/>
    <property type="gene ID" value="PTRK_0001441600"/>
</dbReference>
<dbReference type="SMART" id="SM00845">
    <property type="entry name" value="GatB_Yqey"/>
    <property type="match status" value="1"/>
</dbReference>
<evidence type="ECO:0000256" key="2">
    <source>
        <dbReference type="ARBA" id="ARBA00011123"/>
    </source>
</evidence>
<evidence type="ECO:0000256" key="9">
    <source>
        <dbReference type="ARBA" id="ARBA00047913"/>
    </source>
</evidence>
<keyword evidence="5" id="KW-0067">ATP-binding</keyword>
<dbReference type="GO" id="GO:0050567">
    <property type="term" value="F:glutaminyl-tRNA synthase (glutamine-hydrolyzing) activity"/>
    <property type="evidence" value="ECO:0007669"/>
    <property type="project" value="TreeGrafter"/>
</dbReference>
<dbReference type="Pfam" id="PF02934">
    <property type="entry name" value="GatB_N"/>
    <property type="match status" value="1"/>
</dbReference>
<evidence type="ECO:0000259" key="11">
    <source>
        <dbReference type="SMART" id="SM00845"/>
    </source>
</evidence>
<dbReference type="PANTHER" id="PTHR11659">
    <property type="entry name" value="GLUTAMYL-TRNA GLN AMIDOTRANSFERASE SUBUNIT B MITOCHONDRIAL AND PROKARYOTIC PET112-RELATED"/>
    <property type="match status" value="1"/>
</dbReference>
<dbReference type="InterPro" id="IPR042114">
    <property type="entry name" value="GatB_C_1"/>
</dbReference>
<evidence type="ECO:0000256" key="5">
    <source>
        <dbReference type="ARBA" id="ARBA00022840"/>
    </source>
</evidence>
<evidence type="ECO:0000256" key="8">
    <source>
        <dbReference type="ARBA" id="ARBA00047380"/>
    </source>
</evidence>
<dbReference type="InterPro" id="IPR014746">
    <property type="entry name" value="Gln_synth/guanido_kin_cat_dom"/>
</dbReference>
<evidence type="ECO:0000256" key="3">
    <source>
        <dbReference type="ARBA" id="ARBA00022598"/>
    </source>
</evidence>
<dbReference type="SUPFAM" id="SSF55931">
    <property type="entry name" value="Glutamine synthetase/guanido kinase"/>
    <property type="match status" value="1"/>
</dbReference>
<feature type="region of interest" description="Disordered" evidence="10">
    <location>
        <begin position="17"/>
        <end position="38"/>
    </location>
</feature>
<dbReference type="InterPro" id="IPR023631">
    <property type="entry name" value="Amidase_dom"/>
</dbReference>
<protein>
    <submittedName>
        <fullName evidence="13">GatB_Yqey domain-containing protein</fullName>
    </submittedName>
</protein>
<organism evidence="12 13">
    <name type="scientific">Parastrongyloides trichosuri</name>
    <name type="common">Possum-specific nematode worm</name>
    <dbReference type="NCBI Taxonomy" id="131310"/>
    <lineage>
        <taxon>Eukaryota</taxon>
        <taxon>Metazoa</taxon>
        <taxon>Ecdysozoa</taxon>
        <taxon>Nematoda</taxon>
        <taxon>Chromadorea</taxon>
        <taxon>Rhabditida</taxon>
        <taxon>Tylenchina</taxon>
        <taxon>Panagrolaimomorpha</taxon>
        <taxon>Strongyloidoidea</taxon>
        <taxon>Strongyloididae</taxon>
        <taxon>Parastrongyloides</taxon>
    </lineage>
</organism>
<evidence type="ECO:0000256" key="7">
    <source>
        <dbReference type="ARBA" id="ARBA00024799"/>
    </source>
</evidence>
<comment type="similarity">
    <text evidence="1">Belongs to the amidase family.</text>
</comment>
<dbReference type="Pfam" id="PF01425">
    <property type="entry name" value="Amidase"/>
    <property type="match status" value="2"/>
</dbReference>
<evidence type="ECO:0000256" key="4">
    <source>
        <dbReference type="ARBA" id="ARBA00022741"/>
    </source>
</evidence>
<dbReference type="PROSITE" id="PS01234">
    <property type="entry name" value="GATB"/>
    <property type="match status" value="1"/>
</dbReference>
<dbReference type="PANTHER" id="PTHR11659:SF0">
    <property type="entry name" value="GLUTAMYL-TRNA(GLN) AMIDOTRANSFERASE SUBUNIT B, MITOCHONDRIAL"/>
    <property type="match status" value="1"/>
</dbReference>
<dbReference type="InterPro" id="IPR003789">
    <property type="entry name" value="Asn/Gln_tRNA_amidoTrase-B-like"/>
</dbReference>
<comment type="catalytic activity">
    <reaction evidence="8">
        <text>L-aspartyl-tRNA(Asn) + L-glutamine + ATP + H2O = L-asparaginyl-tRNA(Asn) + L-glutamate + ADP + phosphate + 2 H(+)</text>
        <dbReference type="Rhea" id="RHEA:14513"/>
        <dbReference type="Rhea" id="RHEA-COMP:9674"/>
        <dbReference type="Rhea" id="RHEA-COMP:9677"/>
        <dbReference type="ChEBI" id="CHEBI:15377"/>
        <dbReference type="ChEBI" id="CHEBI:15378"/>
        <dbReference type="ChEBI" id="CHEBI:29985"/>
        <dbReference type="ChEBI" id="CHEBI:30616"/>
        <dbReference type="ChEBI" id="CHEBI:43474"/>
        <dbReference type="ChEBI" id="CHEBI:58359"/>
        <dbReference type="ChEBI" id="CHEBI:78515"/>
        <dbReference type="ChEBI" id="CHEBI:78516"/>
        <dbReference type="ChEBI" id="CHEBI:456216"/>
    </reaction>
</comment>
<dbReference type="GO" id="GO:0005524">
    <property type="term" value="F:ATP binding"/>
    <property type="evidence" value="ECO:0007669"/>
    <property type="project" value="UniProtKB-KW"/>
</dbReference>
<evidence type="ECO:0000256" key="10">
    <source>
        <dbReference type="SAM" id="MobiDB-lite"/>
    </source>
</evidence>
<evidence type="ECO:0000313" key="13">
    <source>
        <dbReference type="WBParaSite" id="PTRK_0001441600.1"/>
    </source>
</evidence>
<reference evidence="13" key="1">
    <citation type="submission" date="2017-02" db="UniProtKB">
        <authorList>
            <consortium name="WormBaseParasite"/>
        </authorList>
    </citation>
    <scope>IDENTIFICATION</scope>
</reference>
<dbReference type="Pfam" id="PF02637">
    <property type="entry name" value="GatB_Yqey"/>
    <property type="match status" value="1"/>
</dbReference>
<dbReference type="GO" id="GO:0070681">
    <property type="term" value="P:glutaminyl-tRNAGln biosynthesis via transamidation"/>
    <property type="evidence" value="ECO:0007669"/>
    <property type="project" value="TreeGrafter"/>
</dbReference>
<dbReference type="InterPro" id="IPR020556">
    <property type="entry name" value="Amidase_CS"/>
</dbReference>
<comment type="catalytic activity">
    <reaction evidence="9">
        <text>L-glutamyl-tRNA(Gln) + L-glutamine + ATP + H2O = L-glutaminyl-tRNA(Gln) + L-glutamate + ADP + phosphate + H(+)</text>
        <dbReference type="Rhea" id="RHEA:17521"/>
        <dbReference type="Rhea" id="RHEA-COMP:9681"/>
        <dbReference type="Rhea" id="RHEA-COMP:9684"/>
        <dbReference type="ChEBI" id="CHEBI:15377"/>
        <dbReference type="ChEBI" id="CHEBI:15378"/>
        <dbReference type="ChEBI" id="CHEBI:29985"/>
        <dbReference type="ChEBI" id="CHEBI:30616"/>
        <dbReference type="ChEBI" id="CHEBI:43474"/>
        <dbReference type="ChEBI" id="CHEBI:58359"/>
        <dbReference type="ChEBI" id="CHEBI:78520"/>
        <dbReference type="ChEBI" id="CHEBI:78521"/>
        <dbReference type="ChEBI" id="CHEBI:456216"/>
    </reaction>
</comment>
<name>A0A0N4ZZL2_PARTI</name>
<accession>A0A0N4ZZL2</accession>
<evidence type="ECO:0000256" key="1">
    <source>
        <dbReference type="ARBA" id="ARBA00009199"/>
    </source>
</evidence>
<dbReference type="PROSITE" id="PS00571">
    <property type="entry name" value="AMIDASES"/>
    <property type="match status" value="1"/>
</dbReference>
<dbReference type="Proteomes" id="UP000038045">
    <property type="component" value="Unplaced"/>
</dbReference>
<evidence type="ECO:0000256" key="6">
    <source>
        <dbReference type="ARBA" id="ARBA00022917"/>
    </source>
</evidence>
<sequence length="606" mass="65158">LNMDEFAMGSANETSAFGPVKNPWKSKGSNAKLTPGGSSGGSAAAVAARLLPATTGTDTGGSIRQPAAFTGTVGIKPTYGRASRYGMVAFASSLDQAGPIAKTVKDSALLLNSMCSFDAKDSTSLDVPTPDWTQSVGQSVKGLRIGVPTEYLLDGMPAEIQKLWEQGVAWLKDAGCEIALKVRRRIAEDFDNVWGKVDAILTPSTPSAAFAIGDKQIDPLTMYLNDVFTVTTNLAGRTGAWEIVMGLEIHAQVASNAKLFSGAAVGFGAGPNEQVSLVDAGFPGMLPTLNKHCVEQAVKSGLGLRAQINLKSQFDRKNYFYPDLPTGYQISQLYHPIVGEGVVEVEAEDGSFFNVGIERLHLEQDAGKLIHDLSPTESYVDLNRAGTALMEIVSRPDIRTPEEAVAYVKKIRTILIYLGTCDGDMEKGNLRADVNVSVCRAGNYDKFKETGDFSFLGTRCEIKNLDPAWVDAIKADLPELPDDKRRRFMNEYGLSQYDAGVLISEQAKALYFEAAAKGRDAKLVSNWVTNEVSARLAADGKDFSDNPLPAAHVAQLVELIETNVISSKIAKEVFDYVWNGEGSPAEVVEKHGLKQVTDTGAIEKAV</sequence>
<dbReference type="STRING" id="131310.A0A0N4ZZL2"/>